<organism evidence="2 3">
    <name type="scientific">Parasponia andersonii</name>
    <name type="common">Sponia andersonii</name>
    <dbReference type="NCBI Taxonomy" id="3476"/>
    <lineage>
        <taxon>Eukaryota</taxon>
        <taxon>Viridiplantae</taxon>
        <taxon>Streptophyta</taxon>
        <taxon>Embryophyta</taxon>
        <taxon>Tracheophyta</taxon>
        <taxon>Spermatophyta</taxon>
        <taxon>Magnoliopsida</taxon>
        <taxon>eudicotyledons</taxon>
        <taxon>Gunneridae</taxon>
        <taxon>Pentapetalae</taxon>
        <taxon>rosids</taxon>
        <taxon>fabids</taxon>
        <taxon>Rosales</taxon>
        <taxon>Cannabaceae</taxon>
        <taxon>Parasponia</taxon>
    </lineage>
</organism>
<sequence>MCKEKKTNLSIFKDENPPKNQIDSTIDDDEFDIDDSLSSFEALSTKHRHFLPKLRILRPFLSEALPVSSTFVQEAQFQEYQNQNSLNRFSDPRSLVLIINSQQS</sequence>
<name>A0A2P5DK39_PARAD</name>
<feature type="compositionally biased region" description="Basic and acidic residues" evidence="1">
    <location>
        <begin position="1"/>
        <end position="17"/>
    </location>
</feature>
<dbReference type="AlphaFoldDB" id="A0A2P5DK39"/>
<feature type="region of interest" description="Disordered" evidence="1">
    <location>
        <begin position="1"/>
        <end position="27"/>
    </location>
</feature>
<evidence type="ECO:0000313" key="2">
    <source>
        <dbReference type="EMBL" id="PON73667.1"/>
    </source>
</evidence>
<evidence type="ECO:0000256" key="1">
    <source>
        <dbReference type="SAM" id="MobiDB-lite"/>
    </source>
</evidence>
<gene>
    <name evidence="2" type="ORF">PanWU01x14_055550</name>
</gene>
<keyword evidence="3" id="KW-1185">Reference proteome</keyword>
<comment type="caution">
    <text evidence="2">The sequence shown here is derived from an EMBL/GenBank/DDBJ whole genome shotgun (WGS) entry which is preliminary data.</text>
</comment>
<proteinExistence type="predicted"/>
<dbReference type="EMBL" id="JXTB01000032">
    <property type="protein sequence ID" value="PON73667.1"/>
    <property type="molecule type" value="Genomic_DNA"/>
</dbReference>
<evidence type="ECO:0000313" key="3">
    <source>
        <dbReference type="Proteomes" id="UP000237105"/>
    </source>
</evidence>
<accession>A0A2P5DK39</accession>
<dbReference type="Proteomes" id="UP000237105">
    <property type="component" value="Unassembled WGS sequence"/>
</dbReference>
<protein>
    <submittedName>
        <fullName evidence="2">Uncharacterized protein</fullName>
    </submittedName>
</protein>
<reference evidence="3" key="1">
    <citation type="submission" date="2016-06" db="EMBL/GenBank/DDBJ databases">
        <title>Parallel loss of symbiosis genes in relatives of nitrogen-fixing non-legume Parasponia.</title>
        <authorList>
            <person name="Van Velzen R."/>
            <person name="Holmer R."/>
            <person name="Bu F."/>
            <person name="Rutten L."/>
            <person name="Van Zeijl A."/>
            <person name="Liu W."/>
            <person name="Santuari L."/>
            <person name="Cao Q."/>
            <person name="Sharma T."/>
            <person name="Shen D."/>
            <person name="Roswanjaya Y."/>
            <person name="Wardhani T."/>
            <person name="Kalhor M.S."/>
            <person name="Jansen J."/>
            <person name="Van den Hoogen J."/>
            <person name="Gungor B."/>
            <person name="Hartog M."/>
            <person name="Hontelez J."/>
            <person name="Verver J."/>
            <person name="Yang W.-C."/>
            <person name="Schijlen E."/>
            <person name="Repin R."/>
            <person name="Schilthuizen M."/>
            <person name="Schranz E."/>
            <person name="Heidstra R."/>
            <person name="Miyata K."/>
            <person name="Fedorova E."/>
            <person name="Kohlen W."/>
            <person name="Bisseling T."/>
            <person name="Smit S."/>
            <person name="Geurts R."/>
        </authorList>
    </citation>
    <scope>NUCLEOTIDE SEQUENCE [LARGE SCALE GENOMIC DNA]</scope>
    <source>
        <strain evidence="3">cv. WU1-14</strain>
    </source>
</reference>